<reference evidence="1 2" key="1">
    <citation type="journal article" date="2018" name="Sci. Rep.">
        <title>Genome sequence of the cauliflower mushroom Sparassis crispa (Hanabiratake) and its association with beneficial usage.</title>
        <authorList>
            <person name="Kiyama R."/>
            <person name="Furutani Y."/>
            <person name="Kawaguchi K."/>
            <person name="Nakanishi T."/>
        </authorList>
    </citation>
    <scope>NUCLEOTIDE SEQUENCE [LARGE SCALE GENOMIC DNA]</scope>
</reference>
<dbReference type="GeneID" id="38779827"/>
<dbReference type="InParanoid" id="A0A401GL79"/>
<dbReference type="AlphaFoldDB" id="A0A401GL79"/>
<comment type="caution">
    <text evidence="1">The sequence shown here is derived from an EMBL/GenBank/DDBJ whole genome shotgun (WGS) entry which is preliminary data.</text>
</comment>
<proteinExistence type="predicted"/>
<evidence type="ECO:0000313" key="2">
    <source>
        <dbReference type="Proteomes" id="UP000287166"/>
    </source>
</evidence>
<dbReference type="Proteomes" id="UP000287166">
    <property type="component" value="Unassembled WGS sequence"/>
</dbReference>
<dbReference type="OrthoDB" id="2603374at2759"/>
<protein>
    <submittedName>
        <fullName evidence="1">Uncharacterized protein</fullName>
    </submittedName>
</protein>
<keyword evidence="2" id="KW-1185">Reference proteome</keyword>
<name>A0A401GL79_9APHY</name>
<accession>A0A401GL79</accession>
<dbReference type="RefSeq" id="XP_027613823.1">
    <property type="nucleotide sequence ID" value="XM_027758022.1"/>
</dbReference>
<sequence length="175" mass="19911">MSENPPVVLEPNSLYLSTEILMSDGFHYALFVTDANGASTRHDWAEDLSRETPERYFHRSIDSVATYTPEGRLIFAYFKVRGYVPPPPDFDWVAEFSGIFPNGSYPSWIENRKHKMSCRTWVLRALALLRDRGALTRSDKVTDIEAAIEEQSQALEKGLGNAAEGEEYYARVLEL</sequence>
<dbReference type="EMBL" id="BFAD01000004">
    <property type="protein sequence ID" value="GBE82910.1"/>
    <property type="molecule type" value="Genomic_DNA"/>
</dbReference>
<evidence type="ECO:0000313" key="1">
    <source>
        <dbReference type="EMBL" id="GBE82910.1"/>
    </source>
</evidence>
<gene>
    <name evidence="1" type="ORF">SCP_0412970</name>
</gene>
<organism evidence="1 2">
    <name type="scientific">Sparassis crispa</name>
    <dbReference type="NCBI Taxonomy" id="139825"/>
    <lineage>
        <taxon>Eukaryota</taxon>
        <taxon>Fungi</taxon>
        <taxon>Dikarya</taxon>
        <taxon>Basidiomycota</taxon>
        <taxon>Agaricomycotina</taxon>
        <taxon>Agaricomycetes</taxon>
        <taxon>Polyporales</taxon>
        <taxon>Sparassidaceae</taxon>
        <taxon>Sparassis</taxon>
    </lineage>
</organism>